<sequence length="76" mass="8459">MDHCCLWLWTHGKTQSTIQERHGEEISQINTVGFNPLICSIQHSNPYTPPPVTARHPIIVSPAEACAWIHSAALSE</sequence>
<evidence type="ECO:0000313" key="2">
    <source>
        <dbReference type="Proteomes" id="UP000694892"/>
    </source>
</evidence>
<protein>
    <submittedName>
        <fullName evidence="1">Uncharacterized protein</fullName>
    </submittedName>
</protein>
<organism evidence="1 2">
    <name type="scientific">Xenopus laevis</name>
    <name type="common">African clawed frog</name>
    <dbReference type="NCBI Taxonomy" id="8355"/>
    <lineage>
        <taxon>Eukaryota</taxon>
        <taxon>Metazoa</taxon>
        <taxon>Chordata</taxon>
        <taxon>Craniata</taxon>
        <taxon>Vertebrata</taxon>
        <taxon>Euteleostomi</taxon>
        <taxon>Amphibia</taxon>
        <taxon>Batrachia</taxon>
        <taxon>Anura</taxon>
        <taxon>Pipoidea</taxon>
        <taxon>Pipidae</taxon>
        <taxon>Xenopodinae</taxon>
        <taxon>Xenopus</taxon>
        <taxon>Xenopus</taxon>
    </lineage>
</organism>
<reference evidence="2" key="1">
    <citation type="journal article" date="2016" name="Nature">
        <title>Genome evolution in the allotetraploid frog Xenopus laevis.</title>
        <authorList>
            <person name="Session A.M."/>
            <person name="Uno Y."/>
            <person name="Kwon T."/>
            <person name="Chapman J.A."/>
            <person name="Toyoda A."/>
            <person name="Takahashi S."/>
            <person name="Fukui A."/>
            <person name="Hikosaka A."/>
            <person name="Suzuki A."/>
            <person name="Kondo M."/>
            <person name="van Heeringen S.J."/>
            <person name="Quigley I."/>
            <person name="Heinz S."/>
            <person name="Ogino H."/>
            <person name="Ochi H."/>
            <person name="Hellsten U."/>
            <person name="Lyons J.B."/>
            <person name="Simakov O."/>
            <person name="Putnam N."/>
            <person name="Stites J."/>
            <person name="Kuroki Y."/>
            <person name="Tanaka T."/>
            <person name="Michiue T."/>
            <person name="Watanabe M."/>
            <person name="Bogdanovic O."/>
            <person name="Lister R."/>
            <person name="Georgiou G."/>
            <person name="Paranjpe S.S."/>
            <person name="van Kruijsbergen I."/>
            <person name="Shu S."/>
            <person name="Carlson J."/>
            <person name="Kinoshita T."/>
            <person name="Ohta Y."/>
            <person name="Mawaribuchi S."/>
            <person name="Jenkins J."/>
            <person name="Grimwood J."/>
            <person name="Schmutz J."/>
            <person name="Mitros T."/>
            <person name="Mozaffari S.V."/>
            <person name="Suzuki Y."/>
            <person name="Haramoto Y."/>
            <person name="Yamamoto T.S."/>
            <person name="Takagi C."/>
            <person name="Heald R."/>
            <person name="Miller K."/>
            <person name="Haudenschild C."/>
            <person name="Kitzman J."/>
            <person name="Nakayama T."/>
            <person name="Izutsu Y."/>
            <person name="Robert J."/>
            <person name="Fortriede J."/>
            <person name="Burns K."/>
            <person name="Lotay V."/>
            <person name="Karimi K."/>
            <person name="Yasuoka Y."/>
            <person name="Dichmann D.S."/>
            <person name="Flajnik M.F."/>
            <person name="Houston D.W."/>
            <person name="Shendure J."/>
            <person name="DuPasquier L."/>
            <person name="Vize P.D."/>
            <person name="Zorn A.M."/>
            <person name="Ito M."/>
            <person name="Marcotte E.M."/>
            <person name="Wallingford J.B."/>
            <person name="Ito Y."/>
            <person name="Asashima M."/>
            <person name="Ueno N."/>
            <person name="Matsuda Y."/>
            <person name="Veenstra G.J."/>
            <person name="Fujiyama A."/>
            <person name="Harland R.M."/>
            <person name="Taira M."/>
            <person name="Rokhsar D.S."/>
        </authorList>
    </citation>
    <scope>NUCLEOTIDE SEQUENCE [LARGE SCALE GENOMIC DNA]</scope>
    <source>
        <strain evidence="2">J</strain>
    </source>
</reference>
<dbReference type="Proteomes" id="UP000694892">
    <property type="component" value="Chromosome 8S"/>
</dbReference>
<proteinExistence type="predicted"/>
<accession>A0A974C2D3</accession>
<evidence type="ECO:0000313" key="1">
    <source>
        <dbReference type="EMBL" id="OCT65287.1"/>
    </source>
</evidence>
<name>A0A974C2D3_XENLA</name>
<dbReference type="AlphaFoldDB" id="A0A974C2D3"/>
<dbReference type="EMBL" id="CM004481">
    <property type="protein sequence ID" value="OCT65287.1"/>
    <property type="molecule type" value="Genomic_DNA"/>
</dbReference>
<gene>
    <name evidence="1" type="ORF">XELAEV_18041526mg</name>
</gene>